<name>D5MN65_METO1</name>
<keyword evidence="9" id="KW-0573">Peptidoglycan synthesis</keyword>
<keyword evidence="3" id="KW-1003">Cell membrane</keyword>
<keyword evidence="5" id="KW-0645">Protease</keyword>
<evidence type="ECO:0000259" key="14">
    <source>
        <dbReference type="Pfam" id="PF00905"/>
    </source>
</evidence>
<feature type="transmembrane region" description="Helical" evidence="13">
    <location>
        <begin position="20"/>
        <end position="38"/>
    </location>
</feature>
<keyword evidence="12" id="KW-0961">Cell wall biogenesis/degradation</keyword>
<feature type="domain" description="Penicillin-binding protein transpeptidase" evidence="14">
    <location>
        <begin position="263"/>
        <end position="592"/>
    </location>
</feature>
<evidence type="ECO:0000256" key="9">
    <source>
        <dbReference type="ARBA" id="ARBA00022984"/>
    </source>
</evidence>
<dbReference type="NCBIfam" id="TIGR03423">
    <property type="entry name" value="pbp2_mrdA"/>
    <property type="match status" value="1"/>
</dbReference>
<evidence type="ECO:0000256" key="1">
    <source>
        <dbReference type="ARBA" id="ARBA00004167"/>
    </source>
</evidence>
<dbReference type="PATRIC" id="fig|671143.5.peg.2758"/>
<dbReference type="PANTHER" id="PTHR30627">
    <property type="entry name" value="PEPTIDOGLYCAN D,D-TRANSPEPTIDASE"/>
    <property type="match status" value="1"/>
</dbReference>
<feature type="domain" description="Penicillin-binding protein dimerisation" evidence="15">
    <location>
        <begin position="61"/>
        <end position="228"/>
    </location>
</feature>
<dbReference type="GO" id="GO:0008658">
    <property type="term" value="F:penicillin binding"/>
    <property type="evidence" value="ECO:0007669"/>
    <property type="project" value="InterPro"/>
</dbReference>
<evidence type="ECO:0000256" key="10">
    <source>
        <dbReference type="ARBA" id="ARBA00022989"/>
    </source>
</evidence>
<dbReference type="HOGENOM" id="CLU_009289_1_2_0"/>
<reference evidence="16 17" key="1">
    <citation type="journal article" date="2010" name="Nature">
        <title>Nitrite-driven anaerobic methane oxidation by oxygenic bacteria.</title>
        <authorList>
            <person name="Ettwig K.F."/>
            <person name="Butler M.K."/>
            <person name="Le Paslier D."/>
            <person name="Pelletier E."/>
            <person name="Mangenot S."/>
            <person name="Kuypers M.M.M."/>
            <person name="Schreiber F."/>
            <person name="Dutilh B.E."/>
            <person name="Zedelius J."/>
            <person name="de Beer D."/>
            <person name="Gloerich J."/>
            <person name="Wessels H.J.C.T."/>
            <person name="van Allen T."/>
            <person name="Luesken F."/>
            <person name="Wu M."/>
            <person name="van de Pas-Schoonen K.T."/>
            <person name="Op den Camp H.J.M."/>
            <person name="Janssen-Megens E.M."/>
            <person name="Francoijs K-J."/>
            <person name="Stunnenberg H."/>
            <person name="Weissenbach J."/>
            <person name="Jetten M.S.M."/>
            <person name="Strous M."/>
        </authorList>
    </citation>
    <scope>NUCLEOTIDE SEQUENCE [LARGE SCALE GENOMIC DNA]</scope>
</reference>
<gene>
    <name evidence="16" type="primary">mrdA</name>
    <name evidence="16" type="ORF">DAMO_3134</name>
</gene>
<evidence type="ECO:0000256" key="13">
    <source>
        <dbReference type="SAM" id="Phobius"/>
    </source>
</evidence>
<dbReference type="FunFam" id="3.40.710.10:FF:000024">
    <property type="entry name" value="Penicillin-binding protein 2"/>
    <property type="match status" value="1"/>
</dbReference>
<dbReference type="Proteomes" id="UP000006898">
    <property type="component" value="Chromosome"/>
</dbReference>
<keyword evidence="11 13" id="KW-0472">Membrane</keyword>
<dbReference type="Pfam" id="PF00905">
    <property type="entry name" value="Transpeptidase"/>
    <property type="match status" value="1"/>
</dbReference>
<dbReference type="AlphaFoldDB" id="D5MN65"/>
<dbReference type="Gene3D" id="3.90.1310.10">
    <property type="entry name" value="Penicillin-binding protein 2a (Domain 2)"/>
    <property type="match status" value="1"/>
</dbReference>
<keyword evidence="8" id="KW-0133">Cell shape</keyword>
<organism evidence="16 17">
    <name type="scientific">Methylomirabilis oxygeniifera</name>
    <dbReference type="NCBI Taxonomy" id="671143"/>
    <lineage>
        <taxon>Bacteria</taxon>
        <taxon>Candidatus Methylomirabilota</taxon>
        <taxon>Candidatus Methylomirabilia</taxon>
        <taxon>Candidatus Methylomirabilales</taxon>
        <taxon>Candidatus Methylomirabilaceae</taxon>
        <taxon>Candidatus Methylomirabilis</taxon>
    </lineage>
</organism>
<dbReference type="STRING" id="671143.DAMO_3134"/>
<evidence type="ECO:0000259" key="15">
    <source>
        <dbReference type="Pfam" id="PF03717"/>
    </source>
</evidence>
<dbReference type="PANTHER" id="PTHR30627:SF2">
    <property type="entry name" value="PEPTIDOGLYCAN D,D-TRANSPEPTIDASE MRDA"/>
    <property type="match status" value="1"/>
</dbReference>
<dbReference type="GO" id="GO:0071972">
    <property type="term" value="F:peptidoglycan L,D-transpeptidase activity"/>
    <property type="evidence" value="ECO:0007669"/>
    <property type="project" value="TreeGrafter"/>
</dbReference>
<dbReference type="Gene3D" id="3.40.710.10">
    <property type="entry name" value="DD-peptidase/beta-lactamase superfamily"/>
    <property type="match status" value="1"/>
</dbReference>
<evidence type="ECO:0000256" key="5">
    <source>
        <dbReference type="ARBA" id="ARBA00022670"/>
    </source>
</evidence>
<dbReference type="GO" id="GO:0009002">
    <property type="term" value="F:serine-type D-Ala-D-Ala carboxypeptidase activity"/>
    <property type="evidence" value="ECO:0007669"/>
    <property type="project" value="InterPro"/>
</dbReference>
<keyword evidence="10 13" id="KW-1133">Transmembrane helix</keyword>
<evidence type="ECO:0000313" key="17">
    <source>
        <dbReference type="Proteomes" id="UP000006898"/>
    </source>
</evidence>
<keyword evidence="6 13" id="KW-0812">Transmembrane</keyword>
<proteinExistence type="predicted"/>
<dbReference type="GO" id="GO:0005886">
    <property type="term" value="C:plasma membrane"/>
    <property type="evidence" value="ECO:0007669"/>
    <property type="project" value="UniProtKB-SubCell"/>
</dbReference>
<evidence type="ECO:0000256" key="6">
    <source>
        <dbReference type="ARBA" id="ARBA00022692"/>
    </source>
</evidence>
<dbReference type="InterPro" id="IPR050515">
    <property type="entry name" value="Beta-lactam/transpept"/>
</dbReference>
<dbReference type="GO" id="GO:0008360">
    <property type="term" value="P:regulation of cell shape"/>
    <property type="evidence" value="ECO:0007669"/>
    <property type="project" value="UniProtKB-KW"/>
</dbReference>
<accession>D5MN65</accession>
<dbReference type="InterPro" id="IPR001460">
    <property type="entry name" value="PCN-bd_Tpept"/>
</dbReference>
<dbReference type="GO" id="GO:0006508">
    <property type="term" value="P:proteolysis"/>
    <property type="evidence" value="ECO:0007669"/>
    <property type="project" value="UniProtKB-KW"/>
</dbReference>
<protein>
    <submittedName>
        <fullName evidence="16">Penicillin-binding protein 2</fullName>
    </submittedName>
</protein>
<dbReference type="KEGG" id="mox:DAMO_3134"/>
<dbReference type="SUPFAM" id="SSF56519">
    <property type="entry name" value="Penicillin binding protein dimerisation domain"/>
    <property type="match status" value="1"/>
</dbReference>
<evidence type="ECO:0000313" key="16">
    <source>
        <dbReference type="EMBL" id="CBE70207.1"/>
    </source>
</evidence>
<dbReference type="GO" id="GO:0071555">
    <property type="term" value="P:cell wall organization"/>
    <property type="evidence" value="ECO:0007669"/>
    <property type="project" value="UniProtKB-KW"/>
</dbReference>
<dbReference type="InterPro" id="IPR017790">
    <property type="entry name" value="Penicillin-binding_protein_2"/>
</dbReference>
<keyword evidence="7" id="KW-0378">Hydrolase</keyword>
<comment type="subcellular location">
    <subcellularLocation>
        <location evidence="2">Cell membrane</location>
    </subcellularLocation>
    <subcellularLocation>
        <location evidence="1">Membrane</location>
        <topology evidence="1">Single-pass membrane protein</topology>
    </subcellularLocation>
</comment>
<evidence type="ECO:0000256" key="3">
    <source>
        <dbReference type="ARBA" id="ARBA00022475"/>
    </source>
</evidence>
<dbReference type="InterPro" id="IPR036138">
    <property type="entry name" value="PBP_dimer_sf"/>
</dbReference>
<evidence type="ECO:0000256" key="8">
    <source>
        <dbReference type="ARBA" id="ARBA00022960"/>
    </source>
</evidence>
<dbReference type="eggNOG" id="COG0768">
    <property type="taxonomic scope" value="Bacteria"/>
</dbReference>
<evidence type="ECO:0000256" key="4">
    <source>
        <dbReference type="ARBA" id="ARBA00022519"/>
    </source>
</evidence>
<dbReference type="InterPro" id="IPR005311">
    <property type="entry name" value="PBP_dimer"/>
</dbReference>
<evidence type="ECO:0000256" key="2">
    <source>
        <dbReference type="ARBA" id="ARBA00004236"/>
    </source>
</evidence>
<sequence>MSREREISNRYAPFQKRIRVAAILVSAAVLILVLRLWALQILEGDHLLQLSLNNRLRLRPVEAPRGLILDRNGELLVENLASFDLYATPEDMPDVEDATRRLAEILQSSPDELRQRVSQGQGSQLEPVLLRKGVDERIVAAIEEHKIDLPGVSLRVRPVRTYPNGGSAATLLGYVAEVSQTQLKSKEFRDFRPGETMGQAGIERRYDAFIRGVDGGEQVEVDALGKVNRLIRQVEPQSGFSLHLTLDNRLQRVAEEALQGRSGALIAVHPSTGEILAMVSQPSYDPNQFSQRMTPDQWRKLTGDPRHPMQNKGLQGQYAPGSIFKLVTALAALEKGSITPETKFSCDGVFSLGSHLFHDWKKGGHGTLDLRQAIANSCNIYFYHTALKAGIGEIARVARELGLGAPSGLGLSGEARGIIPPKPTVPPEAGGWYPGNTVMAGIGQGMVTVTPMQAVMMVSAIANGGSLYRPWVVRKVETLDRDMIEEYGPELVRKVNIDPDNLAIVREGMQAVVSEGTGGRAKIPGLRVGGKTGTAQVVENKKSGSQRGDQRDNAWFVAFAPADHPQIAIAVVVEHGGFGGQVAAPIAKSLLEAWFKLPKESRPAQVAEAEPTEGD</sequence>
<evidence type="ECO:0000256" key="12">
    <source>
        <dbReference type="ARBA" id="ARBA00023316"/>
    </source>
</evidence>
<dbReference type="Gene3D" id="3.30.1390.30">
    <property type="entry name" value="Penicillin-binding protein 2a, domain 3"/>
    <property type="match status" value="1"/>
</dbReference>
<evidence type="ECO:0000256" key="7">
    <source>
        <dbReference type="ARBA" id="ARBA00022801"/>
    </source>
</evidence>
<dbReference type="Pfam" id="PF03717">
    <property type="entry name" value="PBP_dimer"/>
    <property type="match status" value="1"/>
</dbReference>
<dbReference type="EMBL" id="FP565575">
    <property type="protein sequence ID" value="CBE70207.1"/>
    <property type="molecule type" value="Genomic_DNA"/>
</dbReference>
<evidence type="ECO:0000256" key="11">
    <source>
        <dbReference type="ARBA" id="ARBA00023136"/>
    </source>
</evidence>
<dbReference type="SUPFAM" id="SSF56601">
    <property type="entry name" value="beta-lactamase/transpeptidase-like"/>
    <property type="match status" value="1"/>
</dbReference>
<keyword evidence="4" id="KW-0997">Cell inner membrane</keyword>
<dbReference type="GO" id="GO:0009252">
    <property type="term" value="P:peptidoglycan biosynthetic process"/>
    <property type="evidence" value="ECO:0007669"/>
    <property type="project" value="UniProtKB-KW"/>
</dbReference>
<dbReference type="InterPro" id="IPR012338">
    <property type="entry name" value="Beta-lactam/transpept-like"/>
</dbReference>